<protein>
    <submittedName>
        <fullName evidence="7">Energy-coupling factor transport system permease protein</fullName>
    </submittedName>
</protein>
<dbReference type="Proteomes" id="UP000291831">
    <property type="component" value="Unassembled WGS sequence"/>
</dbReference>
<evidence type="ECO:0000256" key="1">
    <source>
        <dbReference type="ARBA" id="ARBA00004141"/>
    </source>
</evidence>
<keyword evidence="5 6" id="KW-0472">Membrane</keyword>
<name>A0A8B3RZK4_9EURY</name>
<dbReference type="PANTHER" id="PTHR34857:SF2">
    <property type="entry name" value="SLL0384 PROTEIN"/>
    <property type="match status" value="1"/>
</dbReference>
<feature type="transmembrane region" description="Helical" evidence="6">
    <location>
        <begin position="92"/>
        <end position="111"/>
    </location>
</feature>
<evidence type="ECO:0000256" key="4">
    <source>
        <dbReference type="ARBA" id="ARBA00022989"/>
    </source>
</evidence>
<dbReference type="CDD" id="cd16914">
    <property type="entry name" value="EcfT"/>
    <property type="match status" value="1"/>
</dbReference>
<proteinExistence type="predicted"/>
<keyword evidence="3 6" id="KW-0812">Transmembrane</keyword>
<sequence>MLKFIFDKLSGKRKRENGGGQKRRRELVTYVDGNSILHQLDPRTKFFMVILFSCVSLFTEELVPMAILFSPIVALAAVSGMFKYWLHVMRRIVPFLVMIVAVNMFFPRVSYGHVLFSADLWILHPEITFEGIFHSAAMGFRLLTFVGISMLFIMSTKYEDFVKGLRKFRIPYVVCFSLGLALRSTTYLSSDVRNIMDAQRSRCLEFDRGSVLKNYGKFLSLFIPMTVSLLRRSQTVSEAMQCRGFGYTKRPTMYNELKFGHCDYIFVPIVIVFVITLIFFL</sequence>
<dbReference type="GO" id="GO:0005886">
    <property type="term" value="C:plasma membrane"/>
    <property type="evidence" value="ECO:0007669"/>
    <property type="project" value="UniProtKB-ARBA"/>
</dbReference>
<comment type="caution">
    <text evidence="7">The sequence shown here is derived from an EMBL/GenBank/DDBJ whole genome shotgun (WGS) entry which is preliminary data.</text>
</comment>
<reference evidence="8" key="1">
    <citation type="submission" date="2019-01" db="EMBL/GenBank/DDBJ databases">
        <title>Anaerobic oxidation of ethane by archaea from a marine hydrocarbon seep.</title>
        <authorList>
            <person name="Musat F."/>
        </authorList>
    </citation>
    <scope>NUCLEOTIDE SEQUENCE [LARGE SCALE GENOMIC DNA]</scope>
</reference>
<organism evidence="7 8">
    <name type="scientific">Candidatus Argoarchaeum ethanivorans</name>
    <dbReference type="NCBI Taxonomy" id="2608793"/>
    <lineage>
        <taxon>Archaea</taxon>
        <taxon>Methanobacteriati</taxon>
        <taxon>Methanobacteriota</taxon>
        <taxon>Stenosarchaea group</taxon>
        <taxon>Methanomicrobia</taxon>
        <taxon>Methanosarcinales</taxon>
        <taxon>Methanosarcinales incertae sedis</taxon>
        <taxon>GOM Arc I cluster</taxon>
        <taxon>Candidatus Argoarchaeum</taxon>
    </lineage>
</organism>
<evidence type="ECO:0000256" key="6">
    <source>
        <dbReference type="SAM" id="Phobius"/>
    </source>
</evidence>
<dbReference type="InterPro" id="IPR051611">
    <property type="entry name" value="ECF_transporter_component"/>
</dbReference>
<keyword evidence="4 6" id="KW-1133">Transmembrane helix</keyword>
<comment type="subcellular location">
    <subcellularLocation>
        <location evidence="1">Membrane</location>
        <topology evidence="1">Multi-pass membrane protein</topology>
    </subcellularLocation>
</comment>
<feature type="transmembrane region" description="Helical" evidence="6">
    <location>
        <begin position="259"/>
        <end position="280"/>
    </location>
</feature>
<keyword evidence="2" id="KW-1003">Cell membrane</keyword>
<accession>A0A8B3RZK4</accession>
<evidence type="ECO:0000313" key="8">
    <source>
        <dbReference type="Proteomes" id="UP000291831"/>
    </source>
</evidence>
<dbReference type="PANTHER" id="PTHR34857">
    <property type="entry name" value="SLL0384 PROTEIN"/>
    <property type="match status" value="1"/>
</dbReference>
<dbReference type="AlphaFoldDB" id="A0A8B3RZK4"/>
<feature type="transmembrane region" description="Helical" evidence="6">
    <location>
        <begin position="131"/>
        <end position="153"/>
    </location>
</feature>
<evidence type="ECO:0000313" key="7">
    <source>
        <dbReference type="EMBL" id="RZB29015.1"/>
    </source>
</evidence>
<dbReference type="EMBL" id="RPGO01000033">
    <property type="protein sequence ID" value="RZB29015.1"/>
    <property type="molecule type" value="Genomic_DNA"/>
</dbReference>
<evidence type="ECO:0000256" key="2">
    <source>
        <dbReference type="ARBA" id="ARBA00022475"/>
    </source>
</evidence>
<dbReference type="InterPro" id="IPR003339">
    <property type="entry name" value="ABC/ECF_trnsptr_transmembrane"/>
</dbReference>
<evidence type="ECO:0000256" key="5">
    <source>
        <dbReference type="ARBA" id="ARBA00023136"/>
    </source>
</evidence>
<evidence type="ECO:0000256" key="3">
    <source>
        <dbReference type="ARBA" id="ARBA00022692"/>
    </source>
</evidence>
<dbReference type="Pfam" id="PF02361">
    <property type="entry name" value="CbiQ"/>
    <property type="match status" value="1"/>
</dbReference>
<feature type="transmembrane region" description="Helical" evidence="6">
    <location>
        <begin position="65"/>
        <end position="85"/>
    </location>
</feature>
<gene>
    <name evidence="7" type="ORF">AEth_01619</name>
</gene>